<evidence type="ECO:0000256" key="3">
    <source>
        <dbReference type="ARBA" id="ARBA00007931"/>
    </source>
</evidence>
<proteinExistence type="inferred from homology"/>
<name>A0A7X9DJJ1_UNCKA</name>
<protein>
    <submittedName>
        <fullName evidence="15">Site-2 protease family protein</fullName>
    </submittedName>
</protein>
<dbReference type="GO" id="GO:0006508">
    <property type="term" value="P:proteolysis"/>
    <property type="evidence" value="ECO:0007669"/>
    <property type="project" value="UniProtKB-KW"/>
</dbReference>
<dbReference type="GO" id="GO:0046872">
    <property type="term" value="F:metal ion binding"/>
    <property type="evidence" value="ECO:0007669"/>
    <property type="project" value="UniProtKB-KW"/>
</dbReference>
<feature type="transmembrane region" description="Helical" evidence="13">
    <location>
        <begin position="91"/>
        <end position="114"/>
    </location>
</feature>
<evidence type="ECO:0000256" key="12">
    <source>
        <dbReference type="ARBA" id="ARBA00023136"/>
    </source>
</evidence>
<keyword evidence="11" id="KW-0482">Metalloprotease</keyword>
<comment type="similarity">
    <text evidence="3">Belongs to the peptidase M50B family.</text>
</comment>
<feature type="transmembrane region" description="Helical" evidence="13">
    <location>
        <begin position="53"/>
        <end position="71"/>
    </location>
</feature>
<dbReference type="GO" id="GO:0008237">
    <property type="term" value="F:metallopeptidase activity"/>
    <property type="evidence" value="ECO:0007669"/>
    <property type="project" value="UniProtKB-KW"/>
</dbReference>
<evidence type="ECO:0000259" key="14">
    <source>
        <dbReference type="Pfam" id="PF02163"/>
    </source>
</evidence>
<organism evidence="15 16">
    <name type="scientific">candidate division WWE3 bacterium</name>
    <dbReference type="NCBI Taxonomy" id="2053526"/>
    <lineage>
        <taxon>Bacteria</taxon>
        <taxon>Katanobacteria</taxon>
    </lineage>
</organism>
<evidence type="ECO:0000256" key="9">
    <source>
        <dbReference type="ARBA" id="ARBA00022833"/>
    </source>
</evidence>
<dbReference type="Proteomes" id="UP000526033">
    <property type="component" value="Unassembled WGS sequence"/>
</dbReference>
<evidence type="ECO:0000256" key="5">
    <source>
        <dbReference type="ARBA" id="ARBA00022670"/>
    </source>
</evidence>
<comment type="cofactor">
    <cofactor evidence="1">
        <name>Zn(2+)</name>
        <dbReference type="ChEBI" id="CHEBI:29105"/>
    </cofactor>
</comment>
<dbReference type="Pfam" id="PF02163">
    <property type="entry name" value="Peptidase_M50"/>
    <property type="match status" value="1"/>
</dbReference>
<evidence type="ECO:0000256" key="6">
    <source>
        <dbReference type="ARBA" id="ARBA00022692"/>
    </source>
</evidence>
<feature type="transmembrane region" description="Helical" evidence="13">
    <location>
        <begin position="12"/>
        <end position="32"/>
    </location>
</feature>
<dbReference type="AlphaFoldDB" id="A0A7X9DJJ1"/>
<dbReference type="GO" id="GO:0005886">
    <property type="term" value="C:plasma membrane"/>
    <property type="evidence" value="ECO:0007669"/>
    <property type="project" value="UniProtKB-SubCell"/>
</dbReference>
<dbReference type="InterPro" id="IPR044537">
    <property type="entry name" value="Rip2-like"/>
</dbReference>
<feature type="transmembrane region" description="Helical" evidence="13">
    <location>
        <begin position="170"/>
        <end position="189"/>
    </location>
</feature>
<dbReference type="PANTHER" id="PTHR35864">
    <property type="entry name" value="ZINC METALLOPROTEASE MJ0611-RELATED"/>
    <property type="match status" value="1"/>
</dbReference>
<keyword evidence="8" id="KW-0378">Hydrolase</keyword>
<evidence type="ECO:0000256" key="2">
    <source>
        <dbReference type="ARBA" id="ARBA00004651"/>
    </source>
</evidence>
<comment type="subcellular location">
    <subcellularLocation>
        <location evidence="2">Cell membrane</location>
        <topology evidence="2">Multi-pass membrane protein</topology>
    </subcellularLocation>
</comment>
<keyword evidence="6 13" id="KW-0812">Transmembrane</keyword>
<evidence type="ECO:0000256" key="13">
    <source>
        <dbReference type="SAM" id="Phobius"/>
    </source>
</evidence>
<keyword evidence="10 13" id="KW-1133">Transmembrane helix</keyword>
<evidence type="ECO:0000256" key="4">
    <source>
        <dbReference type="ARBA" id="ARBA00022475"/>
    </source>
</evidence>
<evidence type="ECO:0000256" key="11">
    <source>
        <dbReference type="ARBA" id="ARBA00023049"/>
    </source>
</evidence>
<dbReference type="InterPro" id="IPR008915">
    <property type="entry name" value="Peptidase_M50"/>
</dbReference>
<feature type="domain" description="Peptidase M50" evidence="14">
    <location>
        <begin position="18"/>
        <end position="166"/>
    </location>
</feature>
<comment type="caution">
    <text evidence="15">The sequence shown here is derived from an EMBL/GenBank/DDBJ whole genome shotgun (WGS) entry which is preliminary data.</text>
</comment>
<evidence type="ECO:0000313" key="15">
    <source>
        <dbReference type="EMBL" id="NMB69630.1"/>
    </source>
</evidence>
<sequence>MLNILFNEPIVFFILVPVLLMSLAIHEFAHAYSADKLGDPTARYLGRVTLNPFAHLDPVGTLLLIFAGFGWGKPVPFNPINLSNPKRDSAIISFAGPFSNFIMAITAAVLTHLLQNAGVITASTAAGLIIHAVLQMFILINLSLGFFNLIPVHPLDGFKVVYGLLPTNMAAQWLQMESMGMIILLIMVMTRSVGTILDPLVQFSLRILGF</sequence>
<dbReference type="PANTHER" id="PTHR35864:SF1">
    <property type="entry name" value="ZINC METALLOPROTEASE YWHC-RELATED"/>
    <property type="match status" value="1"/>
</dbReference>
<evidence type="ECO:0000256" key="8">
    <source>
        <dbReference type="ARBA" id="ARBA00022801"/>
    </source>
</evidence>
<evidence type="ECO:0000313" key="16">
    <source>
        <dbReference type="Proteomes" id="UP000526033"/>
    </source>
</evidence>
<evidence type="ECO:0000256" key="7">
    <source>
        <dbReference type="ARBA" id="ARBA00022723"/>
    </source>
</evidence>
<dbReference type="CDD" id="cd06158">
    <property type="entry name" value="S2P-M50_like_1"/>
    <property type="match status" value="1"/>
</dbReference>
<feature type="transmembrane region" description="Helical" evidence="13">
    <location>
        <begin position="126"/>
        <end position="150"/>
    </location>
</feature>
<keyword evidence="9" id="KW-0862">Zinc</keyword>
<evidence type="ECO:0000256" key="10">
    <source>
        <dbReference type="ARBA" id="ARBA00022989"/>
    </source>
</evidence>
<dbReference type="EMBL" id="JAAZNL010000003">
    <property type="protein sequence ID" value="NMB69630.1"/>
    <property type="molecule type" value="Genomic_DNA"/>
</dbReference>
<keyword evidence="5 15" id="KW-0645">Protease</keyword>
<gene>
    <name evidence="15" type="ORF">GYA27_00300</name>
</gene>
<dbReference type="InterPro" id="IPR052348">
    <property type="entry name" value="Metallopeptidase_M50B"/>
</dbReference>
<keyword evidence="12 13" id="KW-0472">Membrane</keyword>
<evidence type="ECO:0000256" key="1">
    <source>
        <dbReference type="ARBA" id="ARBA00001947"/>
    </source>
</evidence>
<keyword evidence="4" id="KW-1003">Cell membrane</keyword>
<accession>A0A7X9DJJ1</accession>
<reference evidence="15 16" key="1">
    <citation type="journal article" date="2020" name="Biotechnol. Biofuels">
        <title>New insights from the biogas microbiome by comprehensive genome-resolved metagenomics of nearly 1600 species originating from multiple anaerobic digesters.</title>
        <authorList>
            <person name="Campanaro S."/>
            <person name="Treu L."/>
            <person name="Rodriguez-R L.M."/>
            <person name="Kovalovszki A."/>
            <person name="Ziels R.M."/>
            <person name="Maus I."/>
            <person name="Zhu X."/>
            <person name="Kougias P.G."/>
            <person name="Basile A."/>
            <person name="Luo G."/>
            <person name="Schluter A."/>
            <person name="Konstantinidis K.T."/>
            <person name="Angelidaki I."/>
        </authorList>
    </citation>
    <scope>NUCLEOTIDE SEQUENCE [LARGE SCALE GENOMIC DNA]</scope>
    <source>
        <strain evidence="15">AS27yjCOA_165</strain>
    </source>
</reference>
<keyword evidence="7" id="KW-0479">Metal-binding</keyword>